<keyword evidence="12" id="KW-0436">Ligase</keyword>
<dbReference type="InterPro" id="IPR006426">
    <property type="entry name" value="Asn_synth_AEB"/>
</dbReference>
<dbReference type="InterPro" id="IPR014729">
    <property type="entry name" value="Rossmann-like_a/b/a_fold"/>
</dbReference>
<keyword evidence="5 10" id="KW-0067">ATP-binding</keyword>
<dbReference type="GO" id="GO:0006529">
    <property type="term" value="P:asparagine biosynthetic process"/>
    <property type="evidence" value="ECO:0007669"/>
    <property type="project" value="UniProtKB-KW"/>
</dbReference>
<feature type="binding site" evidence="10">
    <location>
        <position position="118"/>
    </location>
    <ligand>
        <name>L-glutamine</name>
        <dbReference type="ChEBI" id="CHEBI:58359"/>
    </ligand>
</feature>
<dbReference type="PANTHER" id="PTHR43284:SF1">
    <property type="entry name" value="ASPARAGINE SYNTHETASE"/>
    <property type="match status" value="1"/>
</dbReference>
<dbReference type="PROSITE" id="PS51278">
    <property type="entry name" value="GATASE_TYPE_2"/>
    <property type="match status" value="1"/>
</dbReference>
<dbReference type="EC" id="6.3.5.4" evidence="3"/>
<evidence type="ECO:0000256" key="9">
    <source>
        <dbReference type="PIRSR" id="PIRSR001589-1"/>
    </source>
</evidence>
<evidence type="ECO:0000259" key="11">
    <source>
        <dbReference type="PROSITE" id="PS51278"/>
    </source>
</evidence>
<evidence type="ECO:0000313" key="13">
    <source>
        <dbReference type="Proteomes" id="UP000265930"/>
    </source>
</evidence>
<evidence type="ECO:0000256" key="5">
    <source>
        <dbReference type="ARBA" id="ARBA00022840"/>
    </source>
</evidence>
<keyword evidence="7 9" id="KW-0315">Glutamine amidotransferase</keyword>
<comment type="caution">
    <text evidence="12">The sequence shown here is derived from an EMBL/GenBank/DDBJ whole genome shotgun (WGS) entry which is preliminary data.</text>
</comment>
<organism evidence="12 13">
    <name type="scientific">Clostridium chromiireducens</name>
    <dbReference type="NCBI Taxonomy" id="225345"/>
    <lineage>
        <taxon>Bacteria</taxon>
        <taxon>Bacillati</taxon>
        <taxon>Bacillota</taxon>
        <taxon>Clostridia</taxon>
        <taxon>Eubacteriales</taxon>
        <taxon>Clostridiaceae</taxon>
        <taxon>Clostridium</taxon>
    </lineage>
</organism>
<keyword evidence="6 9" id="KW-0061">Asparagine biosynthesis</keyword>
<dbReference type="InterPro" id="IPR029055">
    <property type="entry name" value="Ntn_hydrolases_N"/>
</dbReference>
<dbReference type="Pfam" id="PF13537">
    <property type="entry name" value="GATase_7"/>
    <property type="match status" value="1"/>
</dbReference>
<gene>
    <name evidence="12" type="primary">asnB</name>
    <name evidence="12" type="ORF">D2A34_02090</name>
</gene>
<evidence type="ECO:0000256" key="6">
    <source>
        <dbReference type="ARBA" id="ARBA00022888"/>
    </source>
</evidence>
<evidence type="ECO:0000313" key="12">
    <source>
        <dbReference type="EMBL" id="RII36189.1"/>
    </source>
</evidence>
<dbReference type="Pfam" id="PF00733">
    <property type="entry name" value="Asn_synthase"/>
    <property type="match status" value="1"/>
</dbReference>
<dbReference type="InterPro" id="IPR017932">
    <property type="entry name" value="GATase_2_dom"/>
</dbReference>
<proteinExistence type="inferred from homology"/>
<dbReference type="CDD" id="cd01991">
    <property type="entry name" value="Asn_synthase_B_C"/>
    <property type="match status" value="1"/>
</dbReference>
<evidence type="ECO:0000256" key="7">
    <source>
        <dbReference type="ARBA" id="ARBA00022962"/>
    </source>
</evidence>
<dbReference type="SUPFAM" id="SSF56235">
    <property type="entry name" value="N-terminal nucleophile aminohydrolases (Ntn hydrolases)"/>
    <property type="match status" value="1"/>
</dbReference>
<comment type="similarity">
    <text evidence="2">Belongs to the asparagine synthetase family.</text>
</comment>
<protein>
    <recommendedName>
        <fullName evidence="3">asparagine synthase (glutamine-hydrolyzing)</fullName>
        <ecNumber evidence="3">6.3.5.4</ecNumber>
    </recommendedName>
</protein>
<name>A0A399IVD4_9CLOT</name>
<dbReference type="Proteomes" id="UP000265930">
    <property type="component" value="Unassembled WGS sequence"/>
</dbReference>
<comment type="pathway">
    <text evidence="1">Amino-acid biosynthesis; L-asparagine biosynthesis; L-asparagine from L-aspartate (L-Gln route): step 1/1.</text>
</comment>
<dbReference type="NCBIfam" id="TIGR01536">
    <property type="entry name" value="asn_synth_AEB"/>
    <property type="match status" value="1"/>
</dbReference>
<dbReference type="GO" id="GO:0004066">
    <property type="term" value="F:asparagine synthase (glutamine-hydrolyzing) activity"/>
    <property type="evidence" value="ECO:0007669"/>
    <property type="project" value="UniProtKB-EC"/>
</dbReference>
<keyword evidence="4 10" id="KW-0547">Nucleotide-binding</keyword>
<dbReference type="CDD" id="cd00712">
    <property type="entry name" value="AsnB"/>
    <property type="match status" value="1"/>
</dbReference>
<comment type="catalytic activity">
    <reaction evidence="8">
        <text>L-aspartate + L-glutamine + ATP + H2O = L-asparagine + L-glutamate + AMP + diphosphate + H(+)</text>
        <dbReference type="Rhea" id="RHEA:12228"/>
        <dbReference type="ChEBI" id="CHEBI:15377"/>
        <dbReference type="ChEBI" id="CHEBI:15378"/>
        <dbReference type="ChEBI" id="CHEBI:29985"/>
        <dbReference type="ChEBI" id="CHEBI:29991"/>
        <dbReference type="ChEBI" id="CHEBI:30616"/>
        <dbReference type="ChEBI" id="CHEBI:33019"/>
        <dbReference type="ChEBI" id="CHEBI:58048"/>
        <dbReference type="ChEBI" id="CHEBI:58359"/>
        <dbReference type="ChEBI" id="CHEBI:456215"/>
        <dbReference type="EC" id="6.3.5.4"/>
    </reaction>
</comment>
<evidence type="ECO:0000256" key="10">
    <source>
        <dbReference type="PIRSR" id="PIRSR001589-2"/>
    </source>
</evidence>
<evidence type="ECO:0000256" key="8">
    <source>
        <dbReference type="ARBA" id="ARBA00048741"/>
    </source>
</evidence>
<reference evidence="12 13" key="1">
    <citation type="submission" date="2018-08" db="EMBL/GenBank/DDBJ databases">
        <title>Genome of Clostridium chromiireducens C1, DSM12136.</title>
        <authorList>
            <person name="Xing M."/>
            <person name="Wei Y."/>
            <person name="Ang E.L."/>
            <person name="Zhao H."/>
            <person name="Zhang Y."/>
        </authorList>
    </citation>
    <scope>NUCLEOTIDE SEQUENCE [LARGE SCALE GENOMIC DNA]</scope>
    <source>
        <strain evidence="12 13">C1</strain>
    </source>
</reference>
<evidence type="ECO:0000256" key="4">
    <source>
        <dbReference type="ARBA" id="ARBA00022741"/>
    </source>
</evidence>
<dbReference type="InterPro" id="IPR001962">
    <property type="entry name" value="Asn_synthase"/>
</dbReference>
<dbReference type="InterPro" id="IPR033738">
    <property type="entry name" value="AsnB_N"/>
</dbReference>
<dbReference type="Gene3D" id="3.60.20.10">
    <property type="entry name" value="Glutamine Phosphoribosylpyrophosphate, subunit 1, domain 1"/>
    <property type="match status" value="1"/>
</dbReference>
<evidence type="ECO:0000256" key="1">
    <source>
        <dbReference type="ARBA" id="ARBA00005187"/>
    </source>
</evidence>
<keyword evidence="9" id="KW-0028">Amino-acid biosynthesis</keyword>
<accession>A0A399IVD4</accession>
<dbReference type="GO" id="GO:0005524">
    <property type="term" value="F:ATP binding"/>
    <property type="evidence" value="ECO:0007669"/>
    <property type="project" value="UniProtKB-KW"/>
</dbReference>
<dbReference type="SUPFAM" id="SSF52402">
    <property type="entry name" value="Adenine nucleotide alpha hydrolases-like"/>
    <property type="match status" value="1"/>
</dbReference>
<dbReference type="AlphaFoldDB" id="A0A399IVD4"/>
<dbReference type="EMBL" id="QXDJ01000001">
    <property type="protein sequence ID" value="RII36189.1"/>
    <property type="molecule type" value="Genomic_DNA"/>
</dbReference>
<evidence type="ECO:0000256" key="2">
    <source>
        <dbReference type="ARBA" id="ARBA00005752"/>
    </source>
</evidence>
<dbReference type="PANTHER" id="PTHR43284">
    <property type="entry name" value="ASPARAGINE SYNTHETASE (GLUTAMINE-HYDROLYZING)"/>
    <property type="match status" value="1"/>
</dbReference>
<feature type="domain" description="Glutamine amidotransferase type-2" evidence="11">
    <location>
        <begin position="20"/>
        <end position="232"/>
    </location>
</feature>
<dbReference type="Gene3D" id="3.40.50.620">
    <property type="entry name" value="HUPs"/>
    <property type="match status" value="1"/>
</dbReference>
<feature type="active site" description="For GATase activity" evidence="9">
    <location>
        <position position="20"/>
    </location>
</feature>
<dbReference type="InterPro" id="IPR051786">
    <property type="entry name" value="ASN_synthetase/amidase"/>
</dbReference>
<sequence length="581" mass="67841">MQWKKIISRIIEIQGGYIMCGILGLISKTSQKLNNEDVILMRDKMEHRGPDDAGLLMSRNDRVALAHRRLSILDLSAAGHQPMKSMNGNYICFNGEIYNYMELLNEFLSDEKIKSKTDTEVLLKIMEKYGTDCLNELNGMWSFIYYDVKNEQLIISRDRFGVKPLYYYEDDKIFIVSSEIKPILDSPYYEKKLNENSANIFLQTGLVDGIEDTFFEGIKRFPSSHYMIYSLKDNNRKLVRYYNLKESIYDVSDNYEENVKKFRELFIDSVRLRLRSDVPVGNCLSGGLDSSSIYSVVSNISDGEVHSFSSKYEEEECDESYFYNSVITMYPGINHETIPSYDNFEEKLKKIMYYIEEPCKAYGIISMWNVIELAKPHVKVLLDGQGGDEVLAGYDFYLWYYILDLLDGGIEDYELSDELQKIEDKKGYEFINSISTSLKSITSNGIQKFNNSYVNEKLFEDLTTYMIPAFLRYEDKIGMAFSIEARFPFLDYRLVNFIFSLASTSKIKNGWSKAILRDAMKDILHEEVCWRKDKKGYPTPIKNILEANPSMKKYIPNNIPDDEWIKWRFISFNVWRSVYNL</sequence>
<evidence type="ECO:0000256" key="3">
    <source>
        <dbReference type="ARBA" id="ARBA00012737"/>
    </source>
</evidence>
<dbReference type="PIRSF" id="PIRSF001589">
    <property type="entry name" value="Asn_synthetase_glu-h"/>
    <property type="match status" value="1"/>
</dbReference>